<comment type="subcellular location">
    <subcellularLocation>
        <location evidence="1">Periplasm</location>
    </subcellularLocation>
</comment>
<dbReference type="Proteomes" id="UP000825258">
    <property type="component" value="Chromosome"/>
</dbReference>
<dbReference type="InterPro" id="IPR051395">
    <property type="entry name" value="Cytochrome_c_Peroxidase/MauG"/>
</dbReference>
<gene>
    <name evidence="10" type="primary">cpx</name>
    <name evidence="10" type="ORF">KK2020170_00470</name>
</gene>
<reference evidence="10 11" key="1">
    <citation type="submission" date="2021-06" db="EMBL/GenBank/DDBJ databases">
        <title>Whole genome sequences of Flavobacterium sp. KK2020170 and assembly.</title>
        <authorList>
            <person name="Kitahara K."/>
            <person name="Miyoshi S."/>
            <person name="Uesaka K."/>
        </authorList>
    </citation>
    <scope>NUCLEOTIDE SEQUENCE [LARGE SCALE GENOMIC DNA]</scope>
    <source>
        <strain evidence="10 11">KK2020170</strain>
    </source>
</reference>
<dbReference type="SUPFAM" id="SSF46626">
    <property type="entry name" value="Cytochrome c"/>
    <property type="match status" value="2"/>
</dbReference>
<keyword evidence="11" id="KW-1185">Reference proteome</keyword>
<dbReference type="InterPro" id="IPR026259">
    <property type="entry name" value="MauG/Cytc_peroxidase"/>
</dbReference>
<evidence type="ECO:0000256" key="8">
    <source>
        <dbReference type="PROSITE-ProRule" id="PRU00433"/>
    </source>
</evidence>
<dbReference type="RefSeq" id="WP_221258818.1">
    <property type="nucleotide sequence ID" value="NZ_AP024749.1"/>
</dbReference>
<evidence type="ECO:0000256" key="5">
    <source>
        <dbReference type="ARBA" id="ARBA00022764"/>
    </source>
</evidence>
<dbReference type="InterPro" id="IPR004852">
    <property type="entry name" value="Di-haem_cyt_c_peroxidsae"/>
</dbReference>
<dbReference type="GO" id="GO:0004601">
    <property type="term" value="F:peroxidase activity"/>
    <property type="evidence" value="ECO:0007669"/>
    <property type="project" value="UniProtKB-KW"/>
</dbReference>
<evidence type="ECO:0000256" key="1">
    <source>
        <dbReference type="ARBA" id="ARBA00004418"/>
    </source>
</evidence>
<evidence type="ECO:0000256" key="3">
    <source>
        <dbReference type="ARBA" id="ARBA00022723"/>
    </source>
</evidence>
<keyword evidence="6" id="KW-0560">Oxidoreductase</keyword>
<evidence type="ECO:0000256" key="2">
    <source>
        <dbReference type="ARBA" id="ARBA00022617"/>
    </source>
</evidence>
<evidence type="ECO:0000256" key="4">
    <source>
        <dbReference type="ARBA" id="ARBA00022729"/>
    </source>
</evidence>
<dbReference type="Pfam" id="PF03150">
    <property type="entry name" value="CCP_MauG"/>
    <property type="match status" value="1"/>
</dbReference>
<dbReference type="Gene3D" id="1.10.760.10">
    <property type="entry name" value="Cytochrome c-like domain"/>
    <property type="match status" value="2"/>
</dbReference>
<keyword evidence="4" id="KW-0732">Signal</keyword>
<keyword evidence="10" id="KW-0575">Peroxidase</keyword>
<feature type="domain" description="Cytochrome c" evidence="9">
    <location>
        <begin position="231"/>
        <end position="349"/>
    </location>
</feature>
<evidence type="ECO:0000313" key="11">
    <source>
        <dbReference type="Proteomes" id="UP000825258"/>
    </source>
</evidence>
<name>A0ABM7S6T6_9FLAO</name>
<dbReference type="Pfam" id="PF00034">
    <property type="entry name" value="Cytochrom_C"/>
    <property type="match status" value="1"/>
</dbReference>
<keyword evidence="7 8" id="KW-0408">Iron</keyword>
<evidence type="ECO:0000259" key="9">
    <source>
        <dbReference type="PROSITE" id="PS51007"/>
    </source>
</evidence>
<accession>A0ABM7S6T6</accession>
<dbReference type="PROSITE" id="PS51007">
    <property type="entry name" value="CYTC"/>
    <property type="match status" value="1"/>
</dbReference>
<proteinExistence type="predicted"/>
<organism evidence="10 11">
    <name type="scientific">Flavobacterium okayamense</name>
    <dbReference type="NCBI Taxonomy" id="2830782"/>
    <lineage>
        <taxon>Bacteria</taxon>
        <taxon>Pseudomonadati</taxon>
        <taxon>Bacteroidota</taxon>
        <taxon>Flavobacteriia</taxon>
        <taxon>Flavobacteriales</taxon>
        <taxon>Flavobacteriaceae</taxon>
        <taxon>Flavobacterium</taxon>
    </lineage>
</organism>
<protein>
    <submittedName>
        <fullName evidence="10">Cytochrome-c peroxidase</fullName>
    </submittedName>
</protein>
<evidence type="ECO:0000256" key="7">
    <source>
        <dbReference type="ARBA" id="ARBA00023004"/>
    </source>
</evidence>
<dbReference type="PROSITE" id="PS51257">
    <property type="entry name" value="PROKAR_LIPOPROTEIN"/>
    <property type="match status" value="1"/>
</dbReference>
<evidence type="ECO:0000313" key="10">
    <source>
        <dbReference type="EMBL" id="BCY27179.1"/>
    </source>
</evidence>
<dbReference type="PANTHER" id="PTHR30600:SF7">
    <property type="entry name" value="CYTOCHROME C PEROXIDASE-RELATED"/>
    <property type="match status" value="1"/>
</dbReference>
<dbReference type="EMBL" id="AP024749">
    <property type="protein sequence ID" value="BCY27179.1"/>
    <property type="molecule type" value="Genomic_DNA"/>
</dbReference>
<dbReference type="PIRSF" id="PIRSF000294">
    <property type="entry name" value="Cytochrome-c_peroxidase"/>
    <property type="match status" value="1"/>
</dbReference>
<keyword evidence="5" id="KW-0574">Periplasm</keyword>
<dbReference type="PANTHER" id="PTHR30600">
    <property type="entry name" value="CYTOCHROME C PEROXIDASE-RELATED"/>
    <property type="match status" value="1"/>
</dbReference>
<evidence type="ECO:0000256" key="6">
    <source>
        <dbReference type="ARBA" id="ARBA00023002"/>
    </source>
</evidence>
<sequence>MKKIVFILTLASLISCQNKEVKYEEINIVSKTPLMIEASDYFKPISMVSSDNIPDNFQELNNPVNITSVKFENRLNEKELLGQKLYYDKRLSKNGTISCNSCHNLDTYGVDNSSFSLGDTKEFGGRNSPSSIYAALHFKQFWDGRAKDVEEQAGMPILNPVEHGIPSQEFLVNRLRRIEEYQQFFKKVFPNDNQPITYSNLTNAIGAFERKLMPESRFDRWLDGDDDALDTNEKAGLQSFINNGCIACHSGVAIGGQMMQKFGVYGNYWEHTKSKKIDNGLHDITKNESDKFVFKAPSLRNIEKTYPYFHDGSVKDLSEAVKIMGKLQSNKDLSDTEVKNIVAFLKTLTAEVDPKFKKADL</sequence>
<dbReference type="InterPro" id="IPR036909">
    <property type="entry name" value="Cyt_c-like_dom_sf"/>
</dbReference>
<dbReference type="InterPro" id="IPR009056">
    <property type="entry name" value="Cyt_c-like_dom"/>
</dbReference>
<keyword evidence="2 8" id="KW-0349">Heme</keyword>
<keyword evidence="3 8" id="KW-0479">Metal-binding</keyword>